<protein>
    <submittedName>
        <fullName evidence="4">Pentatricopeptide repeat-containing protein</fullName>
    </submittedName>
</protein>
<dbReference type="InterPro" id="IPR002885">
    <property type="entry name" value="PPR_rpt"/>
</dbReference>
<dbReference type="Gene3D" id="1.25.40.10">
    <property type="entry name" value="Tetratricopeptide repeat domain"/>
    <property type="match status" value="5"/>
</dbReference>
<feature type="repeat" description="PPR" evidence="3">
    <location>
        <begin position="427"/>
        <end position="461"/>
    </location>
</feature>
<feature type="repeat" description="PPR" evidence="3">
    <location>
        <begin position="497"/>
        <end position="531"/>
    </location>
</feature>
<reference evidence="4" key="2">
    <citation type="submission" date="2023-06" db="EMBL/GenBank/DDBJ databases">
        <authorList>
            <person name="Ma L."/>
            <person name="Liu K.-W."/>
            <person name="Li Z."/>
            <person name="Hsiao Y.-Y."/>
            <person name="Qi Y."/>
            <person name="Fu T."/>
            <person name="Tang G."/>
            <person name="Zhang D."/>
            <person name="Sun W.-H."/>
            <person name="Liu D.-K."/>
            <person name="Li Y."/>
            <person name="Chen G.-Z."/>
            <person name="Liu X.-D."/>
            <person name="Liao X.-Y."/>
            <person name="Jiang Y.-T."/>
            <person name="Yu X."/>
            <person name="Hao Y."/>
            <person name="Huang J."/>
            <person name="Zhao X.-W."/>
            <person name="Ke S."/>
            <person name="Chen Y.-Y."/>
            <person name="Wu W.-L."/>
            <person name="Hsu J.-L."/>
            <person name="Lin Y.-F."/>
            <person name="Huang M.-D."/>
            <person name="Li C.-Y."/>
            <person name="Huang L."/>
            <person name="Wang Z.-W."/>
            <person name="Zhao X."/>
            <person name="Zhong W.-Y."/>
            <person name="Peng D.-H."/>
            <person name="Ahmad S."/>
            <person name="Lan S."/>
            <person name="Zhang J.-S."/>
            <person name="Tsai W.-C."/>
            <person name="Van De Peer Y."/>
            <person name="Liu Z.-J."/>
        </authorList>
    </citation>
    <scope>NUCLEOTIDE SEQUENCE</scope>
    <source>
        <strain evidence="4">SCP</strain>
        <tissue evidence="4">Leaves</tissue>
    </source>
</reference>
<evidence type="ECO:0000313" key="4">
    <source>
        <dbReference type="EMBL" id="KAK1261953.1"/>
    </source>
</evidence>
<name>A0AAV9ACS3_ACOGR</name>
<keyword evidence="5" id="KW-1185">Reference proteome</keyword>
<feature type="repeat" description="PPR" evidence="3">
    <location>
        <begin position="462"/>
        <end position="496"/>
    </location>
</feature>
<feature type="repeat" description="PPR" evidence="3">
    <location>
        <begin position="322"/>
        <end position="356"/>
    </location>
</feature>
<evidence type="ECO:0000256" key="1">
    <source>
        <dbReference type="ARBA" id="ARBA00007626"/>
    </source>
</evidence>
<dbReference type="PANTHER" id="PTHR47938">
    <property type="entry name" value="RESPIRATORY COMPLEX I CHAPERONE (CIA84), PUTATIVE (AFU_ORTHOLOGUE AFUA_2G06020)-RELATED"/>
    <property type="match status" value="1"/>
</dbReference>
<dbReference type="InterPro" id="IPR011990">
    <property type="entry name" value="TPR-like_helical_dom_sf"/>
</dbReference>
<comment type="similarity">
    <text evidence="1">Belongs to the PPR family. P subfamily.</text>
</comment>
<keyword evidence="2" id="KW-0677">Repeat</keyword>
<accession>A0AAV9ACS3</accession>
<proteinExistence type="inferred from homology"/>
<evidence type="ECO:0000256" key="2">
    <source>
        <dbReference type="ARBA" id="ARBA00022737"/>
    </source>
</evidence>
<dbReference type="Pfam" id="PF01535">
    <property type="entry name" value="PPR"/>
    <property type="match status" value="1"/>
</dbReference>
<dbReference type="SUPFAM" id="SSF48452">
    <property type="entry name" value="TPR-like"/>
    <property type="match status" value="1"/>
</dbReference>
<dbReference type="PANTHER" id="PTHR47938:SF35">
    <property type="entry name" value="PENTATRICOPEPTIDE REPEAT-CONTAINING PROTEIN 4, MITOCHONDRIAL-RELATED"/>
    <property type="match status" value="1"/>
</dbReference>
<evidence type="ECO:0000256" key="3">
    <source>
        <dbReference type="PROSITE-ProRule" id="PRU00708"/>
    </source>
</evidence>
<organism evidence="4 5">
    <name type="scientific">Acorus gramineus</name>
    <name type="common">Dwarf sweet flag</name>
    <dbReference type="NCBI Taxonomy" id="55184"/>
    <lineage>
        <taxon>Eukaryota</taxon>
        <taxon>Viridiplantae</taxon>
        <taxon>Streptophyta</taxon>
        <taxon>Embryophyta</taxon>
        <taxon>Tracheophyta</taxon>
        <taxon>Spermatophyta</taxon>
        <taxon>Magnoliopsida</taxon>
        <taxon>Liliopsida</taxon>
        <taxon>Acoraceae</taxon>
        <taxon>Acorus</taxon>
    </lineage>
</organism>
<feature type="repeat" description="PPR" evidence="3">
    <location>
        <begin position="357"/>
        <end position="391"/>
    </location>
</feature>
<dbReference type="EMBL" id="JAUJYN010000010">
    <property type="protein sequence ID" value="KAK1261953.1"/>
    <property type="molecule type" value="Genomic_DNA"/>
</dbReference>
<feature type="repeat" description="PPR" evidence="3">
    <location>
        <begin position="287"/>
        <end position="321"/>
    </location>
</feature>
<feature type="repeat" description="PPR" evidence="3">
    <location>
        <begin position="392"/>
        <end position="426"/>
    </location>
</feature>
<feature type="repeat" description="PPR" evidence="3">
    <location>
        <begin position="532"/>
        <end position="566"/>
    </location>
</feature>
<feature type="repeat" description="PPR" evidence="3">
    <location>
        <begin position="226"/>
        <end position="260"/>
    </location>
</feature>
<gene>
    <name evidence="4" type="ORF">QJS04_geneDACA021647</name>
</gene>
<evidence type="ECO:0000313" key="5">
    <source>
        <dbReference type="Proteomes" id="UP001179952"/>
    </source>
</evidence>
<sequence length="578" mass="64786">MLLPSLSLNNSLKVSRFARPSTLAGLVCSLRFAHSTESKNFDSPLSKDCVRRIVEEGRWDDPRISTLSPVRVSWHLREFRSDPRLAFKLFNGVSRREGFRHTCESYCVAAHILFRGRMFFQATQVLKEMVCSKPGSAGSEGFFECLWSTRGVSDSGPGVFDALFGVLTDLGMLDEANNCFSRLREFGYLPKLRSCNNLLQRLSRLTRKDAPKKFFGDMVEAGMPLTVFTYNIMIDFYCKDGDLKSARVLFSRMTVEGCSPDIITYNTLIDGHGKLGEAMVKGGVVANQLIYTALVHGHFRNHKTERVMDLIKEMKEKGHKPDLSFYGTIIWGLCNLGKLEEAELLLTEIRMSGLKPNHVIYTTFMDAYFKAGKASEALCLLHEMLDLGEIPSVVTYCTLIDGLCKSGSVQEATLHFNKMKDVGLQPNVLAYTALIDGLCKNCCLEEATRLFNEMIGKGMRLDKVAYTSLMDGNMKNGDLQEALSLRSRMVENGIDMDLHAYSTLICGLCRFDQVERAREMLMEMIDNRISPTEGIYITLISKYHEIGKVEEALVLQNDMRSRGIVSSIGGDTVSSSQT</sequence>
<dbReference type="Proteomes" id="UP001179952">
    <property type="component" value="Unassembled WGS sequence"/>
</dbReference>
<dbReference type="PROSITE" id="PS51375">
    <property type="entry name" value="PPR"/>
    <property type="match status" value="9"/>
</dbReference>
<dbReference type="Pfam" id="PF13041">
    <property type="entry name" value="PPR_2"/>
    <property type="match status" value="3"/>
</dbReference>
<dbReference type="GO" id="GO:0003729">
    <property type="term" value="F:mRNA binding"/>
    <property type="evidence" value="ECO:0007669"/>
    <property type="project" value="TreeGrafter"/>
</dbReference>
<dbReference type="AlphaFoldDB" id="A0AAV9ACS3"/>
<dbReference type="Pfam" id="PF13812">
    <property type="entry name" value="PPR_3"/>
    <property type="match status" value="1"/>
</dbReference>
<comment type="caution">
    <text evidence="4">The sequence shown here is derived from an EMBL/GenBank/DDBJ whole genome shotgun (WGS) entry which is preliminary data.</text>
</comment>
<reference evidence="4" key="1">
    <citation type="journal article" date="2023" name="Nat. Commun.">
        <title>Diploid and tetraploid genomes of Acorus and the evolution of monocots.</title>
        <authorList>
            <person name="Ma L."/>
            <person name="Liu K.W."/>
            <person name="Li Z."/>
            <person name="Hsiao Y.Y."/>
            <person name="Qi Y."/>
            <person name="Fu T."/>
            <person name="Tang G.D."/>
            <person name="Zhang D."/>
            <person name="Sun W.H."/>
            <person name="Liu D.K."/>
            <person name="Li Y."/>
            <person name="Chen G.Z."/>
            <person name="Liu X.D."/>
            <person name="Liao X.Y."/>
            <person name="Jiang Y.T."/>
            <person name="Yu X."/>
            <person name="Hao Y."/>
            <person name="Huang J."/>
            <person name="Zhao X.W."/>
            <person name="Ke S."/>
            <person name="Chen Y.Y."/>
            <person name="Wu W.L."/>
            <person name="Hsu J.L."/>
            <person name="Lin Y.F."/>
            <person name="Huang M.D."/>
            <person name="Li C.Y."/>
            <person name="Huang L."/>
            <person name="Wang Z.W."/>
            <person name="Zhao X."/>
            <person name="Zhong W.Y."/>
            <person name="Peng D.H."/>
            <person name="Ahmad S."/>
            <person name="Lan S."/>
            <person name="Zhang J.S."/>
            <person name="Tsai W.C."/>
            <person name="Van de Peer Y."/>
            <person name="Liu Z.J."/>
        </authorList>
    </citation>
    <scope>NUCLEOTIDE SEQUENCE</scope>
    <source>
        <strain evidence="4">SCP</strain>
    </source>
</reference>
<dbReference type="Pfam" id="PF12854">
    <property type="entry name" value="PPR_1"/>
    <property type="match status" value="1"/>
</dbReference>
<dbReference type="NCBIfam" id="TIGR00756">
    <property type="entry name" value="PPR"/>
    <property type="match status" value="8"/>
</dbReference>